<dbReference type="Gene3D" id="3.90.190.10">
    <property type="entry name" value="Protein tyrosine phosphatase superfamily"/>
    <property type="match status" value="1"/>
</dbReference>
<feature type="compositionally biased region" description="Polar residues" evidence="5">
    <location>
        <begin position="1394"/>
        <end position="1403"/>
    </location>
</feature>
<dbReference type="GO" id="GO:0030054">
    <property type="term" value="C:cell junction"/>
    <property type="evidence" value="ECO:0007669"/>
    <property type="project" value="TreeGrafter"/>
</dbReference>
<feature type="compositionally biased region" description="Low complexity" evidence="5">
    <location>
        <begin position="697"/>
        <end position="707"/>
    </location>
</feature>
<feature type="domain" description="Tyrosine-protein phosphatase" evidence="8">
    <location>
        <begin position="1171"/>
        <end position="1481"/>
    </location>
</feature>
<accession>A0A182IIX7</accession>
<dbReference type="GO" id="GO:0004725">
    <property type="term" value="F:protein tyrosine phosphatase activity"/>
    <property type="evidence" value="ECO:0007669"/>
    <property type="project" value="UniProtKB-EC"/>
</dbReference>
<proteinExistence type="predicted"/>
<feature type="compositionally biased region" description="Polar residues" evidence="5">
    <location>
        <begin position="259"/>
        <end position="274"/>
    </location>
</feature>
<dbReference type="CDD" id="cd00047">
    <property type="entry name" value="PTPc"/>
    <property type="match status" value="1"/>
</dbReference>
<keyword evidence="6" id="KW-0812">Transmembrane</keyword>
<feature type="region of interest" description="Disordered" evidence="5">
    <location>
        <begin position="1348"/>
        <end position="1417"/>
    </location>
</feature>
<dbReference type="PANTHER" id="PTHR46198">
    <property type="entry name" value="PROTEIN-TYROSINE-PHOSPHATASE"/>
    <property type="match status" value="1"/>
</dbReference>
<feature type="compositionally biased region" description="Basic and acidic residues" evidence="5">
    <location>
        <begin position="350"/>
        <end position="363"/>
    </location>
</feature>
<sequence length="1492" mass="159733">MLEEKFNRQASARMARLLATVAFAACLVFLCQSPAVQGRVIVRRQAEDVTTVPAPNDTEQPTPAVDEPVTTVAAPTESKVATTPPRPNDRFEQFPADGLTSDGITATGSGASDDEDITASLSETAEQQSDSADAATTLAPSSEDTEKESASGSVVSGAEDSASMSMSLSTAERDSSGSSAMGSEQSEPAESDDREDSTAVPTESAAVINEIATPAPTVAPVRAGELQSESVAASASGSASFTSSSSEWRTSEAEPSGESVASMSPSGESQSLGETNEVREPPVVAAADDPRATVEQDSTGQEDEQTTERVEVDASTVQPQSDQSEVDATVRPSPSVAQEGASGANLTGDVRADEDAETERFDLSRFTSPSNFSVGGVALNGSSSWSVGAEEESLDLAGDSEATTVESLPNTTVPVVVESESVSLDGIRANESVERNSSQSSERTQLESTAYEIVSNEVVRNDTQTAAGPLPTRTKKGKFLDVVNEETTEDNDINGAAWALAGMRMVERKQSDAGQTVAESTEVVRDVGENTVANNTLKQLMDWAMIMQEADFANSSFVRSTVASDEATVPAGKDRRTYANKVPTVEGGDVLSEENRLTAVVTEVAPKGDSGAGTEREEANVLDTTFVPSTEKPARPSSPPVDGGQELEDFGFEDRSPSTTVATDVVGAGSMLPTTTRRTYEVSENVDESEESIRIRNTPQIRTTTTTAQRSEVGSSSTLFEDVPVTTYSPSAPILRRTELTTPPVPLTTMITRLTTTNMPVRRPFTTQEFSSFTTTDVPLRETTSPAGVAVTTTMASNTGSSSEQPLVRETTGPRPLEQDSTESSEVTFNLLNRTDSQSPESSFVSTVPSVNTVVPSLSTATLSNNVDTEDSRDAGEGLNGQAVSTGRSDLSQVTTTTTTTEDAMDEDGGKVPIVVDERHAYDTVTTALVPMTTTTSTTMSSPTTVATGAQPSGQRGADISSETFTTRRTIDRSMTTTELSEEETVTEEDYIELNNASNNGGQGAGGQNQAKAEVTVEPKQVDGTTEQSLGEPAAEEDNSVVVAVVASIVSVIVVLLLIAAFMYYPPLQIVFRKRQNQVSYGQRCRPVGLDAYSLDNVSVYNSVRRKGNTARMSKRSYGNSAFEDPNFKTNPLSVAELANIIQNKTAIYDEFKEIPNVTARADEVPDGCEDKNRYANVVPLPETRVHLKRLNDDEKTEYINANFVKGPKDSANYYIACQAPMENTTNDFWRMIWEQNSKVIIMATDLSENGVEKCAEYLPPSVVLDNSRTFGDFQLTLKSRENKEKYTISTVHMRHAPSNNLREIMHFWYQWPDTGVPIDESSIIGMLLEARTHLKLSPSELAEFASIAEEDSETPGKAEPQVAASNGTESSNNNNNNNNNATSNGTAGKEPTSIVSNGGTNTMDKHKSLQRTQGPLTVHCSPGTGRTGTLVACDIALRLLEVPPRTVDVPQIVYYVRRGRASAVRTREQYELIYRVANVYATKLTGPTIET</sequence>
<dbReference type="PROSITE" id="PS50056">
    <property type="entry name" value="TYR_PHOSPHATASE_2"/>
    <property type="match status" value="1"/>
</dbReference>
<feature type="region of interest" description="Disordered" evidence="5">
    <location>
        <begin position="995"/>
        <end position="1035"/>
    </location>
</feature>
<feature type="compositionally biased region" description="Polar residues" evidence="5">
    <location>
        <begin position="119"/>
        <end position="131"/>
    </location>
</feature>
<dbReference type="PANTHER" id="PTHR46198:SF4">
    <property type="entry name" value="PROTEIN-TYROSINE-PHOSPHATASE"/>
    <property type="match status" value="1"/>
</dbReference>
<keyword evidence="4" id="KW-0904">Protein phosphatase</keyword>
<dbReference type="EC" id="3.1.3.48" evidence="1"/>
<feature type="region of interest" description="Disordered" evidence="5">
    <location>
        <begin position="697"/>
        <end position="716"/>
    </location>
</feature>
<dbReference type="SUPFAM" id="SSF52799">
    <property type="entry name" value="(Phosphotyrosine protein) phosphatases II"/>
    <property type="match status" value="1"/>
</dbReference>
<feature type="compositionally biased region" description="Low complexity" evidence="5">
    <location>
        <begin position="1364"/>
        <end position="1389"/>
    </location>
</feature>
<dbReference type="PROSITE" id="PS50055">
    <property type="entry name" value="TYR_PHOSPHATASE_PTP"/>
    <property type="match status" value="1"/>
</dbReference>
<dbReference type="GO" id="GO:0005829">
    <property type="term" value="C:cytosol"/>
    <property type="evidence" value="ECO:0007669"/>
    <property type="project" value="TreeGrafter"/>
</dbReference>
<evidence type="ECO:0000259" key="8">
    <source>
        <dbReference type="PROSITE" id="PS50055"/>
    </source>
</evidence>
<evidence type="ECO:0000256" key="4">
    <source>
        <dbReference type="ARBA" id="ARBA00022912"/>
    </source>
</evidence>
<dbReference type="InterPro" id="IPR000387">
    <property type="entry name" value="Tyr_Pase_dom"/>
</dbReference>
<feature type="transmembrane region" description="Helical" evidence="6">
    <location>
        <begin position="1041"/>
        <end position="1065"/>
    </location>
</feature>
<dbReference type="EnsemblMetazoa" id="AATE000005-RA">
    <property type="protein sequence ID" value="AATE000005-PA.1"/>
    <property type="gene ID" value="AATE000005"/>
</dbReference>
<feature type="compositionally biased region" description="Low complexity" evidence="5">
    <location>
        <begin position="228"/>
        <end position="248"/>
    </location>
</feature>
<dbReference type="Pfam" id="PF00102">
    <property type="entry name" value="Y_phosphatase"/>
    <property type="match status" value="2"/>
</dbReference>
<dbReference type="InterPro" id="IPR016130">
    <property type="entry name" value="Tyr_Pase_AS"/>
</dbReference>
<evidence type="ECO:0000256" key="6">
    <source>
        <dbReference type="SAM" id="Phobius"/>
    </source>
</evidence>
<dbReference type="GO" id="GO:0007165">
    <property type="term" value="P:signal transduction"/>
    <property type="evidence" value="ECO:0007669"/>
    <property type="project" value="TreeGrafter"/>
</dbReference>
<dbReference type="GO" id="GO:0009653">
    <property type="term" value="P:anatomical structure morphogenesis"/>
    <property type="evidence" value="ECO:0007669"/>
    <property type="project" value="UniProtKB-ARBA"/>
</dbReference>
<feature type="compositionally biased region" description="Polar residues" evidence="5">
    <location>
        <begin position="796"/>
        <end position="805"/>
    </location>
</feature>
<dbReference type="GO" id="GO:0048666">
    <property type="term" value="P:neuron development"/>
    <property type="evidence" value="ECO:0007669"/>
    <property type="project" value="UniProtKB-ARBA"/>
</dbReference>
<dbReference type="InterPro" id="IPR008356">
    <property type="entry name" value="Tyr_Pase_KIM-con"/>
</dbReference>
<dbReference type="InterPro" id="IPR000242">
    <property type="entry name" value="PTP_cat"/>
</dbReference>
<evidence type="ECO:0000256" key="3">
    <source>
        <dbReference type="ARBA" id="ARBA00022801"/>
    </source>
</evidence>
<dbReference type="STRING" id="41427.A0A182IIX7"/>
<feature type="signal peptide" evidence="7">
    <location>
        <begin position="1"/>
        <end position="38"/>
    </location>
</feature>
<keyword evidence="2" id="KW-0597">Phosphoprotein</keyword>
<dbReference type="InterPro" id="IPR003595">
    <property type="entry name" value="Tyr_Pase_cat"/>
</dbReference>
<organism evidence="10">
    <name type="scientific">Anopheles atroparvus</name>
    <name type="common">European mosquito</name>
    <dbReference type="NCBI Taxonomy" id="41427"/>
    <lineage>
        <taxon>Eukaryota</taxon>
        <taxon>Metazoa</taxon>
        <taxon>Ecdysozoa</taxon>
        <taxon>Arthropoda</taxon>
        <taxon>Hexapoda</taxon>
        <taxon>Insecta</taxon>
        <taxon>Pterygota</taxon>
        <taxon>Neoptera</taxon>
        <taxon>Endopterygota</taxon>
        <taxon>Diptera</taxon>
        <taxon>Nematocera</taxon>
        <taxon>Culicoidea</taxon>
        <taxon>Culicidae</taxon>
        <taxon>Anophelinae</taxon>
        <taxon>Anopheles</taxon>
    </lineage>
</organism>
<dbReference type="PROSITE" id="PS00383">
    <property type="entry name" value="TYR_PHOSPHATASE_1"/>
    <property type="match status" value="1"/>
</dbReference>
<evidence type="ECO:0000256" key="7">
    <source>
        <dbReference type="SAM" id="SignalP"/>
    </source>
</evidence>
<feature type="region of interest" description="Disordered" evidence="5">
    <location>
        <begin position="51"/>
        <end position="393"/>
    </location>
</feature>
<dbReference type="GO" id="GO:0019901">
    <property type="term" value="F:protein kinase binding"/>
    <property type="evidence" value="ECO:0007669"/>
    <property type="project" value="TreeGrafter"/>
</dbReference>
<feature type="compositionally biased region" description="Low complexity" evidence="5">
    <location>
        <begin position="935"/>
        <end position="948"/>
    </location>
</feature>
<feature type="compositionally biased region" description="Low complexity" evidence="5">
    <location>
        <begin position="176"/>
        <end position="186"/>
    </location>
</feature>
<keyword evidence="3" id="KW-0378">Hydrolase</keyword>
<feature type="compositionally biased region" description="Polar residues" evidence="5">
    <location>
        <begin position="882"/>
        <end position="894"/>
    </location>
</feature>
<protein>
    <recommendedName>
        <fullName evidence="1">protein-tyrosine-phosphatase</fullName>
        <ecNumber evidence="1">3.1.3.48</ecNumber>
    </recommendedName>
</protein>
<dbReference type="InterPro" id="IPR029021">
    <property type="entry name" value="Prot-tyrosine_phosphatase-like"/>
</dbReference>
<dbReference type="PRINTS" id="PR00700">
    <property type="entry name" value="PRTYPHPHTASE"/>
</dbReference>
<evidence type="ECO:0000256" key="1">
    <source>
        <dbReference type="ARBA" id="ARBA00013064"/>
    </source>
</evidence>
<evidence type="ECO:0000256" key="2">
    <source>
        <dbReference type="ARBA" id="ARBA00022553"/>
    </source>
</evidence>
<feature type="domain" description="Tyrosine specific protein phosphatases" evidence="9">
    <location>
        <begin position="1401"/>
        <end position="1472"/>
    </location>
</feature>
<feature type="chain" id="PRO_5043792021" description="protein-tyrosine-phosphatase" evidence="7">
    <location>
        <begin position="39"/>
        <end position="1492"/>
    </location>
</feature>
<evidence type="ECO:0000259" key="9">
    <source>
        <dbReference type="PROSITE" id="PS50056"/>
    </source>
</evidence>
<dbReference type="SMART" id="SM00194">
    <property type="entry name" value="PTPc"/>
    <property type="match status" value="1"/>
</dbReference>
<dbReference type="VEuPathDB" id="VectorBase:AATE000005"/>
<dbReference type="GO" id="GO:0005886">
    <property type="term" value="C:plasma membrane"/>
    <property type="evidence" value="ECO:0007669"/>
    <property type="project" value="TreeGrafter"/>
</dbReference>
<evidence type="ECO:0000256" key="5">
    <source>
        <dbReference type="SAM" id="MobiDB-lite"/>
    </source>
</evidence>
<feature type="region of interest" description="Disordered" evidence="5">
    <location>
        <begin position="796"/>
        <end position="825"/>
    </location>
</feature>
<name>A0A182IIX7_ANOAO</name>
<keyword evidence="7" id="KW-0732">Signal</keyword>
<feature type="region of interest" description="Disordered" evidence="5">
    <location>
        <begin position="935"/>
        <end position="960"/>
    </location>
</feature>
<feature type="compositionally biased region" description="Low complexity" evidence="5">
    <location>
        <begin position="212"/>
        <end position="221"/>
    </location>
</feature>
<reference evidence="10" key="1">
    <citation type="submission" date="2022-08" db="UniProtKB">
        <authorList>
            <consortium name="EnsemblMetazoa"/>
        </authorList>
    </citation>
    <scope>IDENTIFICATION</scope>
    <source>
        <strain evidence="10">EBRO</strain>
    </source>
</reference>
<feature type="region of interest" description="Disordered" evidence="5">
    <location>
        <begin position="862"/>
        <end position="908"/>
    </location>
</feature>
<keyword evidence="6" id="KW-0472">Membrane</keyword>
<keyword evidence="6" id="KW-1133">Transmembrane helix</keyword>
<feature type="region of interest" description="Disordered" evidence="5">
    <location>
        <begin position="628"/>
        <end position="658"/>
    </location>
</feature>
<evidence type="ECO:0000313" key="10">
    <source>
        <dbReference type="EnsemblMetazoa" id="AATE000005-PA.1"/>
    </source>
</evidence>
<dbReference type="SMART" id="SM00404">
    <property type="entry name" value="PTPc_motif"/>
    <property type="match status" value="1"/>
</dbReference>